<name>A0A7Y0EFC5_9CLOT</name>
<comment type="caution">
    <text evidence="2">The sequence shown here is derived from an EMBL/GenBank/DDBJ whole genome shotgun (WGS) entry which is preliminary data.</text>
</comment>
<dbReference type="EMBL" id="JABBNI010000013">
    <property type="protein sequence ID" value="NMM62471.1"/>
    <property type="molecule type" value="Genomic_DNA"/>
</dbReference>
<evidence type="ECO:0000313" key="3">
    <source>
        <dbReference type="Proteomes" id="UP000537131"/>
    </source>
</evidence>
<proteinExistence type="predicted"/>
<accession>A0A7Y0EFC5</accession>
<sequence>MRLEKMQNKWQADGKMDRMELLKQITATCFMKEDLSLYLNTHPTDQNAIAKYNFYVMQGKKLKEKYEMHYGMLTENSSCSPRPWQWINEPWPWEPDANFQLNREGM</sequence>
<feature type="domain" description="Protein CotJB" evidence="1">
    <location>
        <begin position="20"/>
        <end position="94"/>
    </location>
</feature>
<keyword evidence="2" id="KW-0946">Virion</keyword>
<keyword evidence="2" id="KW-0167">Capsid protein</keyword>
<keyword evidence="3" id="KW-1185">Reference proteome</keyword>
<protein>
    <submittedName>
        <fullName evidence="2">Spore coat protein CotJB</fullName>
    </submittedName>
</protein>
<gene>
    <name evidence="2" type="ORF">HBE96_07155</name>
</gene>
<reference evidence="2 3" key="1">
    <citation type="submission" date="2020-04" db="EMBL/GenBank/DDBJ databases">
        <authorList>
            <person name="Doyle D.A."/>
        </authorList>
    </citation>
    <scope>NUCLEOTIDE SEQUENCE [LARGE SCALE GENOMIC DNA]</scope>
    <source>
        <strain evidence="2 3">P21</strain>
    </source>
</reference>
<dbReference type="Proteomes" id="UP000537131">
    <property type="component" value="Unassembled WGS sequence"/>
</dbReference>
<reference evidence="2 3" key="2">
    <citation type="submission" date="2020-06" db="EMBL/GenBank/DDBJ databases">
        <title>Complete Genome Sequence of Clostridium muelleri sp. nov. P21T, an Acid-Alcohol Producing Acetogen Isolated from Old Hay.</title>
        <authorList>
            <person name="Duncan K.E."/>
            <person name="Tanner R.S."/>
        </authorList>
    </citation>
    <scope>NUCLEOTIDE SEQUENCE [LARGE SCALE GENOMIC DNA]</scope>
    <source>
        <strain evidence="2 3">P21</strain>
    </source>
</reference>
<dbReference type="InterPro" id="IPR024207">
    <property type="entry name" value="CotJB_dom"/>
</dbReference>
<dbReference type="Pfam" id="PF12652">
    <property type="entry name" value="CotJB"/>
    <property type="match status" value="1"/>
</dbReference>
<evidence type="ECO:0000259" key="1">
    <source>
        <dbReference type="Pfam" id="PF12652"/>
    </source>
</evidence>
<evidence type="ECO:0000313" key="2">
    <source>
        <dbReference type="EMBL" id="NMM62471.1"/>
    </source>
</evidence>
<organism evidence="2 3">
    <name type="scientific">Clostridium muellerianum</name>
    <dbReference type="NCBI Taxonomy" id="2716538"/>
    <lineage>
        <taxon>Bacteria</taxon>
        <taxon>Bacillati</taxon>
        <taxon>Bacillota</taxon>
        <taxon>Clostridia</taxon>
        <taxon>Eubacteriales</taxon>
        <taxon>Clostridiaceae</taxon>
        <taxon>Clostridium</taxon>
    </lineage>
</organism>
<dbReference type="AlphaFoldDB" id="A0A7Y0EFC5"/>